<dbReference type="CDD" id="cd17300">
    <property type="entry name" value="PIPKc_PIKfyve"/>
    <property type="match status" value="1"/>
</dbReference>
<dbReference type="CDD" id="cd04371">
    <property type="entry name" value="DEP"/>
    <property type="match status" value="1"/>
</dbReference>
<keyword evidence="12" id="KW-0862">Zinc</keyword>
<gene>
    <name evidence="20" type="ORF">HFQ381_LOCUS2253</name>
</gene>
<evidence type="ECO:0000256" key="16">
    <source>
        <dbReference type="SAM" id="MobiDB-lite"/>
    </source>
</evidence>
<dbReference type="Pfam" id="PF00118">
    <property type="entry name" value="Cpn60_TCP1"/>
    <property type="match status" value="1"/>
</dbReference>
<dbReference type="GO" id="GO:0000285">
    <property type="term" value="F:1-phosphatidylinositol-3-phosphate 5-kinase activity"/>
    <property type="evidence" value="ECO:0007669"/>
    <property type="project" value="UniProtKB-EC"/>
</dbReference>
<keyword evidence="6" id="KW-0479">Metal-binding</keyword>
<dbReference type="InterPro" id="IPR036388">
    <property type="entry name" value="WH-like_DNA-bd_sf"/>
</dbReference>
<feature type="region of interest" description="Disordered" evidence="16">
    <location>
        <begin position="383"/>
        <end position="411"/>
    </location>
</feature>
<evidence type="ECO:0000259" key="18">
    <source>
        <dbReference type="PROSITE" id="PS50186"/>
    </source>
</evidence>
<dbReference type="GO" id="GO:0008270">
    <property type="term" value="F:zinc ion binding"/>
    <property type="evidence" value="ECO:0007669"/>
    <property type="project" value="UniProtKB-KW"/>
</dbReference>
<evidence type="ECO:0000259" key="17">
    <source>
        <dbReference type="PROSITE" id="PS50178"/>
    </source>
</evidence>
<feature type="compositionally biased region" description="Low complexity" evidence="16">
    <location>
        <begin position="98"/>
        <end position="122"/>
    </location>
</feature>
<dbReference type="SUPFAM" id="SSF46785">
    <property type="entry name" value="Winged helix' DNA-binding domain"/>
    <property type="match status" value="1"/>
</dbReference>
<dbReference type="Pfam" id="PF01363">
    <property type="entry name" value="FYVE"/>
    <property type="match status" value="1"/>
</dbReference>
<feature type="domain" description="PIPK" evidence="19">
    <location>
        <begin position="1505"/>
        <end position="1842"/>
    </location>
</feature>
<keyword evidence="4" id="KW-0963">Cytoplasm</keyword>
<comment type="caution">
    <text evidence="20">The sequence shown here is derived from an EMBL/GenBank/DDBJ whole genome shotgun (WGS) entry which is preliminary data.</text>
</comment>
<dbReference type="Proteomes" id="UP000663851">
    <property type="component" value="Unassembled WGS sequence"/>
</dbReference>
<evidence type="ECO:0000256" key="7">
    <source>
        <dbReference type="ARBA" id="ARBA00022741"/>
    </source>
</evidence>
<keyword evidence="7 15" id="KW-0547">Nucleotide-binding</keyword>
<dbReference type="Gene3D" id="3.30.810.10">
    <property type="entry name" value="2-Layer Sandwich"/>
    <property type="match status" value="1"/>
</dbReference>
<dbReference type="InterPro" id="IPR011011">
    <property type="entry name" value="Znf_FYVE_PHD"/>
</dbReference>
<dbReference type="SMART" id="SM00064">
    <property type="entry name" value="FYVE"/>
    <property type="match status" value="1"/>
</dbReference>
<evidence type="ECO:0000313" key="20">
    <source>
        <dbReference type="EMBL" id="CAF4119642.1"/>
    </source>
</evidence>
<evidence type="ECO:0000259" key="19">
    <source>
        <dbReference type="PROSITE" id="PS51455"/>
    </source>
</evidence>
<dbReference type="InterPro" id="IPR000591">
    <property type="entry name" value="DEP_dom"/>
</dbReference>
<dbReference type="InterPro" id="IPR002423">
    <property type="entry name" value="Cpn60/GroEL/TCP-1"/>
</dbReference>
<feature type="region of interest" description="Disordered" evidence="16">
    <location>
        <begin position="1423"/>
        <end position="1458"/>
    </location>
</feature>
<protein>
    <recommendedName>
        <fullName evidence="3">1-phosphatidylinositol-3-phosphate 5-kinase</fullName>
        <ecNumber evidence="3">2.7.1.150</ecNumber>
    </recommendedName>
</protein>
<evidence type="ECO:0000256" key="9">
    <source>
        <dbReference type="ARBA" id="ARBA00022771"/>
    </source>
</evidence>
<evidence type="ECO:0000256" key="12">
    <source>
        <dbReference type="ARBA" id="ARBA00022833"/>
    </source>
</evidence>
<evidence type="ECO:0000256" key="10">
    <source>
        <dbReference type="ARBA" id="ARBA00022777"/>
    </source>
</evidence>
<dbReference type="SUPFAM" id="SSF56104">
    <property type="entry name" value="SAICAR synthase-like"/>
    <property type="match status" value="1"/>
</dbReference>
<evidence type="ECO:0000313" key="21">
    <source>
        <dbReference type="Proteomes" id="UP000663851"/>
    </source>
</evidence>
<comment type="subcellular location">
    <subcellularLocation>
        <location evidence="2">Cytoplasm</location>
    </subcellularLocation>
    <subcellularLocation>
        <location evidence="1">Endosome</location>
    </subcellularLocation>
</comment>
<dbReference type="InterPro" id="IPR044769">
    <property type="entry name" value="PIKfyve_PIPKc"/>
</dbReference>
<dbReference type="Pfam" id="PF00610">
    <property type="entry name" value="DEP"/>
    <property type="match status" value="1"/>
</dbReference>
<dbReference type="InterPro" id="IPR036390">
    <property type="entry name" value="WH_DNA-bd_sf"/>
</dbReference>
<evidence type="ECO:0000256" key="5">
    <source>
        <dbReference type="ARBA" id="ARBA00022679"/>
    </source>
</evidence>
<dbReference type="InterPro" id="IPR027409">
    <property type="entry name" value="GroEL-like_apical_dom_sf"/>
</dbReference>
<dbReference type="EMBL" id="CAJOBO010000072">
    <property type="protein sequence ID" value="CAF4119642.1"/>
    <property type="molecule type" value="Genomic_DNA"/>
</dbReference>
<dbReference type="InterPro" id="IPR017455">
    <property type="entry name" value="Znf_FYVE-rel"/>
</dbReference>
<dbReference type="GO" id="GO:0035556">
    <property type="term" value="P:intracellular signal transduction"/>
    <property type="evidence" value="ECO:0007669"/>
    <property type="project" value="InterPro"/>
</dbReference>
<organism evidence="20 21">
    <name type="scientific">Rotaria socialis</name>
    <dbReference type="NCBI Taxonomy" id="392032"/>
    <lineage>
        <taxon>Eukaryota</taxon>
        <taxon>Metazoa</taxon>
        <taxon>Spiralia</taxon>
        <taxon>Gnathifera</taxon>
        <taxon>Rotifera</taxon>
        <taxon>Eurotatoria</taxon>
        <taxon>Bdelloidea</taxon>
        <taxon>Philodinida</taxon>
        <taxon>Philodinidae</taxon>
        <taxon>Rotaria</taxon>
    </lineage>
</organism>
<keyword evidence="10 15" id="KW-0418">Kinase</keyword>
<feature type="compositionally biased region" description="Basic residues" evidence="16">
    <location>
        <begin position="54"/>
        <end position="67"/>
    </location>
</feature>
<evidence type="ECO:0000256" key="8">
    <source>
        <dbReference type="ARBA" id="ARBA00022753"/>
    </source>
</evidence>
<dbReference type="Gene3D" id="3.30.800.10">
    <property type="entry name" value="Phosphatidylinositol Phosphate Kinase II Beta"/>
    <property type="match status" value="1"/>
</dbReference>
<keyword evidence="5 15" id="KW-0808">Transferase</keyword>
<keyword evidence="8" id="KW-0967">Endosome</keyword>
<dbReference type="Gene3D" id="1.10.10.10">
    <property type="entry name" value="Winged helix-like DNA-binding domain superfamily/Winged helix DNA-binding domain"/>
    <property type="match status" value="1"/>
</dbReference>
<dbReference type="PROSITE" id="PS51455">
    <property type="entry name" value="PIPK"/>
    <property type="match status" value="1"/>
</dbReference>
<evidence type="ECO:0000256" key="15">
    <source>
        <dbReference type="PROSITE-ProRule" id="PRU00781"/>
    </source>
</evidence>
<name>A0A819W649_9BILA</name>
<feature type="compositionally biased region" description="Polar residues" evidence="16">
    <location>
        <begin position="1447"/>
        <end position="1457"/>
    </location>
</feature>
<dbReference type="FunFam" id="3.30.40.10:FF:000510">
    <property type="entry name" value="Phosphatidylinositol 3,5-kinase"/>
    <property type="match status" value="1"/>
</dbReference>
<evidence type="ECO:0000256" key="3">
    <source>
        <dbReference type="ARBA" id="ARBA00012009"/>
    </source>
</evidence>
<evidence type="ECO:0000256" key="14">
    <source>
        <dbReference type="PROSITE-ProRule" id="PRU00091"/>
    </source>
</evidence>
<dbReference type="PANTHER" id="PTHR45748:SF7">
    <property type="entry name" value="1-PHOSPHATIDYLINOSITOL 3-PHOSPHATE 5-KINASE-RELATED"/>
    <property type="match status" value="1"/>
</dbReference>
<feature type="compositionally biased region" description="Polar residues" evidence="16">
    <location>
        <begin position="1423"/>
        <end position="1440"/>
    </location>
</feature>
<keyword evidence="11" id="KW-0833">Ubl conjugation pathway</keyword>
<dbReference type="GO" id="GO:0046854">
    <property type="term" value="P:phosphatidylinositol phosphate biosynthetic process"/>
    <property type="evidence" value="ECO:0007669"/>
    <property type="project" value="TreeGrafter"/>
</dbReference>
<keyword evidence="9 14" id="KW-0863">Zinc-finger</keyword>
<dbReference type="GO" id="GO:0010008">
    <property type="term" value="C:endosome membrane"/>
    <property type="evidence" value="ECO:0007669"/>
    <property type="project" value="TreeGrafter"/>
</dbReference>
<feature type="domain" description="FYVE-type" evidence="17">
    <location>
        <begin position="235"/>
        <end position="296"/>
    </location>
</feature>
<keyword evidence="13 15" id="KW-0067">ATP-binding</keyword>
<feature type="region of interest" description="Disordered" evidence="16">
    <location>
        <begin position="336"/>
        <end position="364"/>
    </location>
</feature>
<dbReference type="Gene3D" id="3.50.7.10">
    <property type="entry name" value="GroEL"/>
    <property type="match status" value="1"/>
</dbReference>
<feature type="domain" description="DEP" evidence="18">
    <location>
        <begin position="448"/>
        <end position="504"/>
    </location>
</feature>
<evidence type="ECO:0000256" key="1">
    <source>
        <dbReference type="ARBA" id="ARBA00004177"/>
    </source>
</evidence>
<proteinExistence type="predicted"/>
<feature type="compositionally biased region" description="Low complexity" evidence="16">
    <location>
        <begin position="338"/>
        <end position="353"/>
    </location>
</feature>
<dbReference type="GO" id="GO:0005524">
    <property type="term" value="F:ATP binding"/>
    <property type="evidence" value="ECO:0007669"/>
    <property type="project" value="UniProtKB-UniRule"/>
</dbReference>
<dbReference type="InterPro" id="IPR002498">
    <property type="entry name" value="PInositol-4-P-4/5-kinase_core"/>
</dbReference>
<feature type="compositionally biased region" description="Low complexity" evidence="16">
    <location>
        <begin position="309"/>
        <end position="325"/>
    </location>
</feature>
<dbReference type="Pfam" id="PF01504">
    <property type="entry name" value="PIP5K"/>
    <property type="match status" value="1"/>
</dbReference>
<dbReference type="InterPro" id="IPR027483">
    <property type="entry name" value="PInositol-4-P-4/5-kinase_C_sf"/>
</dbReference>
<feature type="region of interest" description="Disordered" evidence="16">
    <location>
        <begin position="309"/>
        <end position="328"/>
    </location>
</feature>
<dbReference type="PANTHER" id="PTHR45748">
    <property type="entry name" value="1-PHOSPHATIDYLINOSITOL 3-PHOSPHATE 5-KINASE-RELATED"/>
    <property type="match status" value="1"/>
</dbReference>
<dbReference type="FunFam" id="3.50.7.10:FF:000007">
    <property type="entry name" value="1-phosphatidylinositol 3-phosphate 5-kinase isoform X1"/>
    <property type="match status" value="1"/>
</dbReference>
<dbReference type="SUPFAM" id="SSF57903">
    <property type="entry name" value="FYVE/PHD zinc finger"/>
    <property type="match status" value="1"/>
</dbReference>
<dbReference type="PROSITE" id="PS50186">
    <property type="entry name" value="DEP"/>
    <property type="match status" value="1"/>
</dbReference>
<dbReference type="PROSITE" id="PS50178">
    <property type="entry name" value="ZF_FYVE"/>
    <property type="match status" value="1"/>
</dbReference>
<evidence type="ECO:0000256" key="2">
    <source>
        <dbReference type="ARBA" id="ARBA00004496"/>
    </source>
</evidence>
<dbReference type="SMART" id="SM00330">
    <property type="entry name" value="PIPKc"/>
    <property type="match status" value="1"/>
</dbReference>
<dbReference type="SUPFAM" id="SSF52029">
    <property type="entry name" value="GroEL apical domain-like"/>
    <property type="match status" value="1"/>
</dbReference>
<evidence type="ECO:0000256" key="13">
    <source>
        <dbReference type="ARBA" id="ARBA00022840"/>
    </source>
</evidence>
<reference evidence="20" key="1">
    <citation type="submission" date="2021-02" db="EMBL/GenBank/DDBJ databases">
        <authorList>
            <person name="Nowell W R."/>
        </authorList>
    </citation>
    <scope>NUCLEOTIDE SEQUENCE</scope>
</reference>
<dbReference type="InterPro" id="IPR000306">
    <property type="entry name" value="Znf_FYVE"/>
</dbReference>
<dbReference type="Gene3D" id="3.30.40.10">
    <property type="entry name" value="Zinc/RING finger domain, C3HC4 (zinc finger)"/>
    <property type="match status" value="1"/>
</dbReference>
<dbReference type="InterPro" id="IPR027484">
    <property type="entry name" value="PInositol-4-P-5-kinase_N"/>
</dbReference>
<feature type="region of interest" description="Disordered" evidence="16">
    <location>
        <begin position="49"/>
        <end position="154"/>
    </location>
</feature>
<accession>A0A819W649</accession>
<evidence type="ECO:0000256" key="6">
    <source>
        <dbReference type="ARBA" id="ARBA00022723"/>
    </source>
</evidence>
<dbReference type="EC" id="2.7.1.150" evidence="3"/>
<dbReference type="InterPro" id="IPR013083">
    <property type="entry name" value="Znf_RING/FYVE/PHD"/>
</dbReference>
<feature type="region of interest" description="Disordered" evidence="16">
    <location>
        <begin position="582"/>
        <end position="608"/>
    </location>
</feature>
<evidence type="ECO:0000256" key="11">
    <source>
        <dbReference type="ARBA" id="ARBA00022786"/>
    </source>
</evidence>
<dbReference type="CDD" id="cd15725">
    <property type="entry name" value="FYVE_PIKfyve_Fab1"/>
    <property type="match status" value="1"/>
</dbReference>
<dbReference type="SMART" id="SM00049">
    <property type="entry name" value="DEP"/>
    <property type="match status" value="1"/>
</dbReference>
<feature type="compositionally biased region" description="Polar residues" evidence="16">
    <location>
        <begin position="597"/>
        <end position="608"/>
    </location>
</feature>
<dbReference type="FunFam" id="3.30.810.10:FF:000001">
    <property type="entry name" value="1-phosphatidylinositol 3-phosphate 5-kinase FAB1"/>
    <property type="match status" value="1"/>
</dbReference>
<sequence length="1877" mass="215282">MVSTASLQEKFNAAVKAIQRLPNDVLEFTRLIGPFYEFVDDRSEENQSVSVLKNKSHHANAKKKKQNALRSLVNGTGEKSHDEYPVNHTNGPMRTLVSSGNGPVPSSSPSSSSSSISSSDPGEFYQNPSDRLSPNPDLSKDDLQSNNMMNDKRSYTRVQRLLSFTKRRRTRALIPCGFGSNFFFVKYIGGYPMDNPSKNQATGSDDRFLGESMLRRITNFGLERNPNQTKHWMPDSAGKECYDCQEKFTPFRRRHHCRICGLLFCSRCCSYEPQAKLAGYSESNIRLCSYCSSTLLKLPKPNAMTTTTTTMTTTTASSSSSSSSSNPQYRLLIAPSDQEQQQQQQQSQTYTQEGNSSDSTFNADHFSLSKTSSAALLLSVDNEQTTNSSEQNSSNSDLSQKNSQQQSQQRTNTNFSLKSLFNEIFRTSQGLQMQKQRNFFRAIECVPGKDIVDWLLKNQRASVLSEAKLLCQCFINETYLEPVVLPQTSFIEFKPDHTLYKLGKRGLERDLPTESSPFRAGSMASLASNESNSMDILQQKMAKSTGVVIGTDLNYVQFNAQVANTLQDDSLSINSRKEGCDFNMPIDGTEPADDTDGNSTMKQSSPSDSISSLYNEYEELLLKQILIQFHIDAEWFPIILNICRTLAKIIRVTSISNDSTPNNDIRRNVKFKKLPGGLKSETQIINGCVFTKNVTHRSMSARIDGPRVLLLKSQIEYQRSDDHRLTTLEPVLNQEPHYLYSYVDKINSHFRPDILVVEKSVSRLAQDFIVANGLVLIYNVKESIMQRLSKCLCTTVMTSIDSRLPANFQTPLGRCEYFQVKEYELNHRYKKRLMFFAGCPPEYGCTVLIRGGTLQQLKVVKSIMRLFLLITYSTQLEQSFLNDCYAQIIDNHNDCLSIIKQFDLEQSIDSMVTNKQTIIDLISNNLLLSTSPYVRYNPPYILTCTNQPYVPSELLYQTIHNNKYQQKRDKNNSTIDDDKQAKDTDIYSWFYNSPYNNKIVRVHDKHNFIKDNTILPGIDQNSKAVYAHYRASGGRCQFRHPSWYNWLTQHQQQQPRDQPIETIFAPYLDLRLHLQIAILYSANCTVQNKLLTCRQPEILEMPAYSIQDTTLGSFLEQHCFSTNDAPCKTCQQPLQDHVRQIVHGEMKLVIRIKHVDKTTSNLQKNPPSNSIYMWNYCEHCRESSAKRLMSSRTWSLSFTKFLELLFHLESFSVSSTRSCQHHIFRDHYHYFHSQQFVASFRLFQIKLKEFYLPKSTMTLKPFVFERDYYIELTKSLSVNGYSIFSTIVERLVEFKSFNLMPEFLISKIDQYLLQERIEQQIFRSLMDEIQLKMTAGNSGGDGEQKRQLDATSYVSIDDQIVEAKKFITKIVQNWNTTLLDLVQIIKKQEKQRESSKKVAIKAVPSGETSADIASSCLSETDLPNTFENSSTLQSQPSATGDTDESTIESGSTKVTSTADDEITRRTGVFKFLSTFLPTAENDFVPLKSPFNDDEHLQLSGKFVVNHRELSSIIAHALSMSEYEQRLNEETLLLNETIQEQNTDVKQQVDDNGTPLEDHQHIDLHFHDSSTKFTVKIFYAAKFHLLRQTILTNHSDEISYIRSLSHCKKWQPRGGKSKSEFWQTTDDYFVLKDLNQKESFSFSTFAPSYIEYITNSIKYNRPTTLTKILGIYHIQYRHNTTGENFKRDILVLENLLNNQNNIFNSTIPPIIYDLKGSMRNRLAIVDETQTDVVFLDENFLTHTHENPFYVRLHTKWTLMKALNADTQFLSKHGIVDYSLLVSCHNDEQQSIVFVGIIDYIRTYTWDKKIETIVKSMSSVGQSPTVISPEHYRTRFLRRMDQYFPVVPDEWHAYEKKFLDLSLFQTETMAANLVNDLPT</sequence>
<evidence type="ECO:0000256" key="4">
    <source>
        <dbReference type="ARBA" id="ARBA00022490"/>
    </source>
</evidence>